<organism evidence="1 2">
    <name type="scientific">Flammeovirga aprica JL-4</name>
    <dbReference type="NCBI Taxonomy" id="694437"/>
    <lineage>
        <taxon>Bacteria</taxon>
        <taxon>Pseudomonadati</taxon>
        <taxon>Bacteroidota</taxon>
        <taxon>Cytophagia</taxon>
        <taxon>Cytophagales</taxon>
        <taxon>Flammeovirgaceae</taxon>
        <taxon>Flammeovirga</taxon>
    </lineage>
</organism>
<dbReference type="EMBL" id="JABANE010000004">
    <property type="protein sequence ID" value="NME66756.1"/>
    <property type="molecule type" value="Genomic_DNA"/>
</dbReference>
<sequence>MDKLAHNFYEGLWKDKDKTSWDEVNEKNFMTINADQAKKYFGKGGPKDFFMTLLEVKELPDDMPEFTSKDLIIILNNLYKDQQSYDYTYKN</sequence>
<evidence type="ECO:0000313" key="2">
    <source>
        <dbReference type="Proteomes" id="UP000576082"/>
    </source>
</evidence>
<comment type="caution">
    <text evidence="1">The sequence shown here is derived from an EMBL/GenBank/DDBJ whole genome shotgun (WGS) entry which is preliminary data.</text>
</comment>
<gene>
    <name evidence="1" type="ORF">HHU12_02150</name>
</gene>
<dbReference type="Proteomes" id="UP000576082">
    <property type="component" value="Unassembled WGS sequence"/>
</dbReference>
<accession>A0A7X9NZF0</accession>
<keyword evidence="2" id="KW-1185">Reference proteome</keyword>
<evidence type="ECO:0000313" key="1">
    <source>
        <dbReference type="EMBL" id="NME66756.1"/>
    </source>
</evidence>
<reference evidence="1 2" key="1">
    <citation type="submission" date="2020-04" db="EMBL/GenBank/DDBJ databases">
        <title>Flammeovirga sp. SR4, a novel species isolated from seawater.</title>
        <authorList>
            <person name="Wang X."/>
        </authorList>
    </citation>
    <scope>NUCLEOTIDE SEQUENCE [LARGE SCALE GENOMIC DNA]</scope>
    <source>
        <strain evidence="1 2">ATCC 23126</strain>
    </source>
</reference>
<dbReference type="RefSeq" id="WP_169654546.1">
    <property type="nucleotide sequence ID" value="NZ_JABANE010000004.1"/>
</dbReference>
<proteinExistence type="predicted"/>
<dbReference type="AlphaFoldDB" id="A0A7X9NZF0"/>
<name>A0A7X9NZF0_9BACT</name>
<protein>
    <submittedName>
        <fullName evidence="1">Uncharacterized protein</fullName>
    </submittedName>
</protein>